<reference evidence="1" key="1">
    <citation type="submission" date="2024-07" db="EMBL/GenBank/DDBJ databases">
        <authorList>
            <person name="Kim Y.J."/>
            <person name="Jeong J.Y."/>
        </authorList>
    </citation>
    <scope>NUCLEOTIDE SEQUENCE</scope>
    <source>
        <strain evidence="1">GIHE-MW2</strain>
    </source>
</reference>
<proteinExistence type="predicted"/>
<dbReference type="AlphaFoldDB" id="A0AAU8J5Z4"/>
<sequence>MQFTVESISILITYFTDRTRDRSWVTNKLKKSDRHIEKYLWFISLKLLENLRDRLSRDHLKSVIVLTIAPS</sequence>
<gene>
    <name evidence="1" type="ORF">ABWT76_003122</name>
</gene>
<evidence type="ECO:0000313" key="1">
    <source>
        <dbReference type="EMBL" id="XCM34517.1"/>
    </source>
</evidence>
<evidence type="ECO:0008006" key="2">
    <source>
        <dbReference type="Google" id="ProtNLM"/>
    </source>
</evidence>
<organism evidence="1">
    <name type="scientific">Planktothricoides raciborskii GIHE-MW2</name>
    <dbReference type="NCBI Taxonomy" id="2792601"/>
    <lineage>
        <taxon>Bacteria</taxon>
        <taxon>Bacillati</taxon>
        <taxon>Cyanobacteriota</taxon>
        <taxon>Cyanophyceae</taxon>
        <taxon>Oscillatoriophycideae</taxon>
        <taxon>Oscillatoriales</taxon>
        <taxon>Oscillatoriaceae</taxon>
        <taxon>Planktothricoides</taxon>
    </lineage>
</organism>
<accession>A0AAU8J5Z4</accession>
<protein>
    <recommendedName>
        <fullName evidence="2">Transposase</fullName>
    </recommendedName>
</protein>
<name>A0AAU8J5Z4_9CYAN</name>
<dbReference type="RefSeq" id="WP_054464407.1">
    <property type="nucleotide sequence ID" value="NZ_CP159837.1"/>
</dbReference>
<dbReference type="EMBL" id="CP159837">
    <property type="protein sequence ID" value="XCM34517.1"/>
    <property type="molecule type" value="Genomic_DNA"/>
</dbReference>